<reference evidence="2 4" key="2">
    <citation type="journal article" date="2012" name="Stand. Genomic Sci.">
        <title>Complete genome sequence of Thauera aminoaromatica strain MZ1T.</title>
        <authorList>
            <person name="Jiang K."/>
            <person name="Sanseverino J."/>
            <person name="Chauhan A."/>
            <person name="Lucas S."/>
            <person name="Copeland A."/>
            <person name="Lapidus A."/>
            <person name="Del Rio T.G."/>
            <person name="Dalin E."/>
            <person name="Tice H."/>
            <person name="Bruce D."/>
            <person name="Goodwin L."/>
            <person name="Pitluck S."/>
            <person name="Sims D."/>
            <person name="Brettin T."/>
            <person name="Detter J.C."/>
            <person name="Han C."/>
            <person name="Chang Y.J."/>
            <person name="Larimer F."/>
            <person name="Land M."/>
            <person name="Hauser L."/>
            <person name="Kyrpides N.C."/>
            <person name="Mikhailova N."/>
            <person name="Moser S."/>
            <person name="Jegier P."/>
            <person name="Close D."/>
            <person name="Debruyn J.M."/>
            <person name="Wang Y."/>
            <person name="Layton A.C."/>
            <person name="Allen M.S."/>
            <person name="Sayler G.S."/>
        </authorList>
    </citation>
    <scope>NUCLEOTIDE SEQUENCE [LARGE SCALE GENOMIC DNA]</scope>
    <source>
        <strain evidence="2 4">MZ1T</strain>
    </source>
</reference>
<name>C4KDE1_THASP</name>
<evidence type="ECO:0000256" key="1">
    <source>
        <dbReference type="SAM" id="SignalP"/>
    </source>
</evidence>
<dbReference type="RefSeq" id="WP_012585991.1">
    <property type="nucleotide sequence ID" value="NC_011662.2"/>
</dbReference>
<dbReference type="HOGENOM" id="CLU_036480_2_0_4"/>
<dbReference type="Proteomes" id="UP000002186">
    <property type="component" value="Chromosome"/>
</dbReference>
<dbReference type="EMBL" id="CP001281">
    <property type="protein sequence ID" value="ACR02107.1"/>
    <property type="molecule type" value="Genomic_DNA"/>
</dbReference>
<feature type="signal peptide" evidence="1">
    <location>
        <begin position="1"/>
        <end position="24"/>
    </location>
</feature>
<evidence type="ECO:0000313" key="2">
    <source>
        <dbReference type="EMBL" id="ACR02107.1"/>
    </source>
</evidence>
<protein>
    <recommendedName>
        <fullName evidence="6">Porin domain-containing protein</fullName>
    </recommendedName>
</protein>
<dbReference type="eggNOG" id="COG3203">
    <property type="taxonomic scope" value="Bacteria"/>
</dbReference>
<reference evidence="4" key="1">
    <citation type="submission" date="2009-05" db="EMBL/GenBank/DDBJ databases">
        <title>Complete sequence of chromosome of Thauera sp. MZ1T.</title>
        <authorList>
            <consortium name="US DOE Joint Genome Institute"/>
            <person name="Lucas S."/>
            <person name="Copeland A."/>
            <person name="Lapidus A."/>
            <person name="Glavina del Rio T."/>
            <person name="Dalin E."/>
            <person name="Tice H."/>
            <person name="Bruce D."/>
            <person name="Goodwin L."/>
            <person name="Pitluck S."/>
            <person name="Sims D."/>
            <person name="Brettin T."/>
            <person name="Detter J.C."/>
            <person name="Han C."/>
            <person name="Larimer F."/>
            <person name="Land M."/>
            <person name="Hauser L."/>
            <person name="Kyrpides N."/>
            <person name="Mikhailova N."/>
            <person name="Sayler G.S."/>
        </authorList>
    </citation>
    <scope>NUCLEOTIDE SEQUENCE [LARGE SCALE GENOMIC DNA]</scope>
    <source>
        <strain evidence="4">MZ1T</strain>
    </source>
</reference>
<reference evidence="3 5" key="3">
    <citation type="submission" date="2018-09" db="EMBL/GenBank/DDBJ databases">
        <title>Metagenome Assembled Genomes from an Advanced Water Purification Facility.</title>
        <authorList>
            <person name="Stamps B.W."/>
            <person name="Spear J.R."/>
        </authorList>
    </citation>
    <scope>NUCLEOTIDE SEQUENCE [LARGE SCALE GENOMIC DNA]</scope>
    <source>
        <strain evidence="3">Bin_27_1</strain>
    </source>
</reference>
<accession>C4KDE1</accession>
<dbReference type="Gene3D" id="2.40.160.10">
    <property type="entry name" value="Porin"/>
    <property type="match status" value="1"/>
</dbReference>
<organism evidence="2 4">
    <name type="scientific">Thauera aminoaromatica</name>
    <dbReference type="NCBI Taxonomy" id="164330"/>
    <lineage>
        <taxon>Bacteria</taxon>
        <taxon>Pseudomonadati</taxon>
        <taxon>Pseudomonadota</taxon>
        <taxon>Betaproteobacteria</taxon>
        <taxon>Rhodocyclales</taxon>
        <taxon>Zoogloeaceae</taxon>
        <taxon>Thauera</taxon>
    </lineage>
</organism>
<accession>A0A5C7SWZ6</accession>
<dbReference type="AlphaFoldDB" id="C4KDE1"/>
<sequence length="400" mass="42867">MSPRRTLLLLAGIAALASSPGTGAAPDLQVSGFATAGAVYSRADDLEFARVGIDAPGGNRVDTGPDSVLGVQLGWQSGDGTGAVLQVVTRETQRGDYTPRPALAFLSHALSPALTVRAGRLRSPFFMLSETADINYSQPWVRPPAEVYALNPFADMDGIDLLHRSPIGGSFIELHPYLGSSRIPVIGGGRANLRRLRGLTVTLERDELSFSASHAEAELAVIRTSQSYRDLVDTWRIPPDLQARLSGKGAHASFSSLGMQWDDGRWRVIAELGRLQADAFVNSATGAYVAVGRRFGAWMPYFGLARQRQDAPLADPGLADSPQSAAAVAVFNRSRNQAQRSVTLGTRWDFTPNSAVKAEFSHIETDRGAHGSFIARGNPFAPGLDDRSINLLSVSVDVVF</sequence>
<gene>
    <name evidence="2" type="ordered locus">Tmz1t_3513</name>
    <name evidence="3" type="ORF">E6Q80_06390</name>
</gene>
<dbReference type="EMBL" id="SSFD01000088">
    <property type="protein sequence ID" value="TXH87335.1"/>
    <property type="molecule type" value="Genomic_DNA"/>
</dbReference>
<dbReference type="InterPro" id="IPR006311">
    <property type="entry name" value="TAT_signal"/>
</dbReference>
<dbReference type="OrthoDB" id="197869at2"/>
<evidence type="ECO:0000313" key="5">
    <source>
        <dbReference type="Proteomes" id="UP000321192"/>
    </source>
</evidence>
<keyword evidence="1" id="KW-0732">Signal</keyword>
<dbReference type="InterPro" id="IPR023614">
    <property type="entry name" value="Porin_dom_sf"/>
</dbReference>
<evidence type="ECO:0000313" key="4">
    <source>
        <dbReference type="Proteomes" id="UP000002186"/>
    </source>
</evidence>
<dbReference type="PROSITE" id="PS51318">
    <property type="entry name" value="TAT"/>
    <property type="match status" value="1"/>
</dbReference>
<dbReference type="SUPFAM" id="SSF56935">
    <property type="entry name" value="Porins"/>
    <property type="match status" value="1"/>
</dbReference>
<dbReference type="Proteomes" id="UP000321192">
    <property type="component" value="Unassembled WGS sequence"/>
</dbReference>
<dbReference type="STRING" id="85643.Tmz1t_3513"/>
<evidence type="ECO:0008006" key="6">
    <source>
        <dbReference type="Google" id="ProtNLM"/>
    </source>
</evidence>
<evidence type="ECO:0000313" key="3">
    <source>
        <dbReference type="EMBL" id="TXH87335.1"/>
    </source>
</evidence>
<proteinExistence type="predicted"/>
<feature type="chain" id="PRO_5042451241" description="Porin domain-containing protein" evidence="1">
    <location>
        <begin position="25"/>
        <end position="400"/>
    </location>
</feature>
<keyword evidence="4" id="KW-1185">Reference proteome</keyword>
<dbReference type="KEGG" id="tmz:Tmz1t_3513"/>